<dbReference type="OrthoDB" id="4991875at2759"/>
<dbReference type="PANTHER" id="PTHR40640:SF1">
    <property type="entry name" value="ANCHORED GLYCOPROTEIN, PUTATIVE (AFU_ORTHOLOGUE AFUA_8G04860)-RELATED"/>
    <property type="match status" value="1"/>
</dbReference>
<keyword evidence="4" id="KW-1185">Reference proteome</keyword>
<reference evidence="3" key="2">
    <citation type="journal article" date="2023" name="IMA Fungus">
        <title>Comparative genomic study of the Penicillium genus elucidates a diverse pangenome and 15 lateral gene transfer events.</title>
        <authorList>
            <person name="Petersen C."/>
            <person name="Sorensen T."/>
            <person name="Nielsen M.R."/>
            <person name="Sondergaard T.E."/>
            <person name="Sorensen J.L."/>
            <person name="Fitzpatrick D.A."/>
            <person name="Frisvad J.C."/>
            <person name="Nielsen K.L."/>
        </authorList>
    </citation>
    <scope>NUCLEOTIDE SEQUENCE</scope>
    <source>
        <strain evidence="3">IBT 29677</strain>
    </source>
</reference>
<sequence length="205" mass="19831">MAIKSLLLLATAALATAEFSVVSMFIPDVEGTALVASVIAQTAGTTTYSINCPPGTDSSDCGVSPGLFLTSGPKKVEYSISEGDFYGRMICSLGGTTTAVCTDINSGAGANFPGTHTTTLASSDITSLPVTITAGATTGAASDTSASTTESSTTATSDTPASQTSASSSGAMASPTSSSTGGMSQITGAPVLALGAAVAFVAGAL</sequence>
<feature type="signal peptide" evidence="2">
    <location>
        <begin position="1"/>
        <end position="17"/>
    </location>
</feature>
<evidence type="ECO:0008006" key="5">
    <source>
        <dbReference type="Google" id="ProtNLM"/>
    </source>
</evidence>
<name>A0A9W9WAT7_9EURO</name>
<dbReference type="GeneID" id="81364176"/>
<dbReference type="RefSeq" id="XP_056493778.1">
    <property type="nucleotide sequence ID" value="XM_056625196.1"/>
</dbReference>
<evidence type="ECO:0000256" key="2">
    <source>
        <dbReference type="SAM" id="SignalP"/>
    </source>
</evidence>
<gene>
    <name evidence="3" type="ORF">N7509_000559</name>
</gene>
<feature type="region of interest" description="Disordered" evidence="1">
    <location>
        <begin position="139"/>
        <end position="183"/>
    </location>
</feature>
<evidence type="ECO:0000256" key="1">
    <source>
        <dbReference type="SAM" id="MobiDB-lite"/>
    </source>
</evidence>
<accession>A0A9W9WAT7</accession>
<proteinExistence type="predicted"/>
<dbReference type="EMBL" id="JAPZBU010000003">
    <property type="protein sequence ID" value="KAJ5413932.1"/>
    <property type="molecule type" value="Genomic_DNA"/>
</dbReference>
<evidence type="ECO:0000313" key="3">
    <source>
        <dbReference type="EMBL" id="KAJ5413932.1"/>
    </source>
</evidence>
<organism evidence="3 4">
    <name type="scientific">Penicillium cosmopolitanum</name>
    <dbReference type="NCBI Taxonomy" id="1131564"/>
    <lineage>
        <taxon>Eukaryota</taxon>
        <taxon>Fungi</taxon>
        <taxon>Dikarya</taxon>
        <taxon>Ascomycota</taxon>
        <taxon>Pezizomycotina</taxon>
        <taxon>Eurotiomycetes</taxon>
        <taxon>Eurotiomycetidae</taxon>
        <taxon>Eurotiales</taxon>
        <taxon>Aspergillaceae</taxon>
        <taxon>Penicillium</taxon>
    </lineage>
</organism>
<dbReference type="PANTHER" id="PTHR40640">
    <property type="entry name" value="ANCHORED GLYCOPROTEIN, PUTATIVE (AFU_ORTHOLOGUE AFUA_8G04860)-RELATED"/>
    <property type="match status" value="1"/>
</dbReference>
<keyword evidence="2" id="KW-0732">Signal</keyword>
<protein>
    <recommendedName>
        <fullName evidence="5">GPI anchored protein</fullName>
    </recommendedName>
</protein>
<feature type="chain" id="PRO_5040891360" description="GPI anchored protein" evidence="2">
    <location>
        <begin position="18"/>
        <end position="205"/>
    </location>
</feature>
<comment type="caution">
    <text evidence="3">The sequence shown here is derived from an EMBL/GenBank/DDBJ whole genome shotgun (WGS) entry which is preliminary data.</text>
</comment>
<evidence type="ECO:0000313" key="4">
    <source>
        <dbReference type="Proteomes" id="UP001147747"/>
    </source>
</evidence>
<dbReference type="Proteomes" id="UP001147747">
    <property type="component" value="Unassembled WGS sequence"/>
</dbReference>
<reference evidence="3" key="1">
    <citation type="submission" date="2022-12" db="EMBL/GenBank/DDBJ databases">
        <authorList>
            <person name="Petersen C."/>
        </authorList>
    </citation>
    <scope>NUCLEOTIDE SEQUENCE</scope>
    <source>
        <strain evidence="3">IBT 29677</strain>
    </source>
</reference>
<dbReference type="AlphaFoldDB" id="A0A9W9WAT7"/>